<dbReference type="AlphaFoldDB" id="A0AB34IBD3"/>
<evidence type="ECO:0000313" key="2">
    <source>
        <dbReference type="Proteomes" id="UP001515480"/>
    </source>
</evidence>
<reference evidence="1 2" key="1">
    <citation type="journal article" date="2024" name="Science">
        <title>Giant polyketide synthase enzymes in the biosynthesis of giant marine polyether toxins.</title>
        <authorList>
            <person name="Fallon T.R."/>
            <person name="Shende V.V."/>
            <person name="Wierzbicki I.H."/>
            <person name="Pendleton A.L."/>
            <person name="Watervoot N.F."/>
            <person name="Auber R.P."/>
            <person name="Gonzalez D.J."/>
            <person name="Wisecaver J.H."/>
            <person name="Moore B.S."/>
        </authorList>
    </citation>
    <scope>NUCLEOTIDE SEQUENCE [LARGE SCALE GENOMIC DNA]</scope>
    <source>
        <strain evidence="1 2">12B1</strain>
    </source>
</reference>
<dbReference type="Proteomes" id="UP001515480">
    <property type="component" value="Unassembled WGS sequence"/>
</dbReference>
<sequence length="141" mass="16182">MAASGSEIVEAHSKQLNWLAQEENFAVNDDLDQLLEETRGILEKLADAAVKLGSWQMVLWQPRWVFAELDGLCYQKISAEEKPIGQPKKILYSSILHIEELDQGEFVLQCNNRDYTFKAPNENLSSVLVHNLRQLRERART</sequence>
<accession>A0AB34IBD3</accession>
<evidence type="ECO:0000313" key="1">
    <source>
        <dbReference type="EMBL" id="KAL1495209.1"/>
    </source>
</evidence>
<organism evidence="1 2">
    <name type="scientific">Prymnesium parvum</name>
    <name type="common">Toxic golden alga</name>
    <dbReference type="NCBI Taxonomy" id="97485"/>
    <lineage>
        <taxon>Eukaryota</taxon>
        <taxon>Haptista</taxon>
        <taxon>Haptophyta</taxon>
        <taxon>Prymnesiophyceae</taxon>
        <taxon>Prymnesiales</taxon>
        <taxon>Prymnesiaceae</taxon>
        <taxon>Prymnesium</taxon>
    </lineage>
</organism>
<keyword evidence="2" id="KW-1185">Reference proteome</keyword>
<dbReference type="CDD" id="cd00821">
    <property type="entry name" value="PH"/>
    <property type="match status" value="1"/>
</dbReference>
<name>A0AB34IBD3_PRYPA</name>
<dbReference type="EMBL" id="JBGBPQ010000033">
    <property type="protein sequence ID" value="KAL1495209.1"/>
    <property type="molecule type" value="Genomic_DNA"/>
</dbReference>
<protein>
    <submittedName>
        <fullName evidence="1">Uncharacterized protein</fullName>
    </submittedName>
</protein>
<gene>
    <name evidence="1" type="ORF">AB1Y20_017073</name>
</gene>
<proteinExistence type="predicted"/>
<comment type="caution">
    <text evidence="1">The sequence shown here is derived from an EMBL/GenBank/DDBJ whole genome shotgun (WGS) entry which is preliminary data.</text>
</comment>
<dbReference type="SUPFAM" id="SSF50729">
    <property type="entry name" value="PH domain-like"/>
    <property type="match status" value="1"/>
</dbReference>